<feature type="compositionally biased region" description="Pro residues" evidence="1">
    <location>
        <begin position="1"/>
        <end position="21"/>
    </location>
</feature>
<gene>
    <name evidence="2" type="ORF">UX87_C0015G0013</name>
</gene>
<organism evidence="2 3">
    <name type="scientific">Candidatus Amesbacteria bacterium GW2011_GWA1_47_16</name>
    <dbReference type="NCBI Taxonomy" id="1618353"/>
    <lineage>
        <taxon>Bacteria</taxon>
        <taxon>Candidatus Amesiibacteriota</taxon>
    </lineage>
</organism>
<evidence type="ECO:0000313" key="2">
    <source>
        <dbReference type="EMBL" id="KKU63908.1"/>
    </source>
</evidence>
<accession>A0A0G1UCR2</accession>
<dbReference type="SUPFAM" id="SSF52096">
    <property type="entry name" value="ClpP/crotonase"/>
    <property type="match status" value="1"/>
</dbReference>
<dbReference type="PANTHER" id="PTHR35984">
    <property type="entry name" value="PERIPLASMIC SERINE PROTEASE"/>
    <property type="match status" value="1"/>
</dbReference>
<sequence>MPDPIPQPDNPPAVVPTPVPLKPTSAPVKIREPKHNFSSTQGLLSRLQELTGTPVISYYNSARSSMVQSHPDLFLDQLHQIGHQKTLSLVLVSYGGEGHAALRIASILRHYCEFLNVLVPSRAASAATMLCLAADKIIMSPSGFLSAIDSSLRHGLNPKGPDNKPVTVSVDQVKRVLKFLSDEGPSKIDGTVSEGAYRTLFKYLHPLALGEIDRASSNSTLIATKIMNLHPDIFGSSEKISYLADHLVNGYPAHGFPILYQEAREIGLPVEMADEQLSDLLRDLVRSYDVATLPATTHFSETFYRFTGYPDIIESSGRRISYRYSYNKRFNPVSREWLTENDLSQWINFLPGPGGKIQIQALDVPAPPAAAPLS</sequence>
<dbReference type="Proteomes" id="UP000034364">
    <property type="component" value="Unassembled WGS sequence"/>
</dbReference>
<dbReference type="Gene3D" id="3.90.226.10">
    <property type="entry name" value="2-enoyl-CoA Hydratase, Chain A, domain 1"/>
    <property type="match status" value="1"/>
</dbReference>
<dbReference type="PANTHER" id="PTHR35984:SF1">
    <property type="entry name" value="PERIPLASMIC SERINE PROTEASE"/>
    <property type="match status" value="1"/>
</dbReference>
<feature type="region of interest" description="Disordered" evidence="1">
    <location>
        <begin position="1"/>
        <end position="26"/>
    </location>
</feature>
<dbReference type="InterPro" id="IPR029045">
    <property type="entry name" value="ClpP/crotonase-like_dom_sf"/>
</dbReference>
<dbReference type="EMBL" id="LCNV01000015">
    <property type="protein sequence ID" value="KKU63908.1"/>
    <property type="molecule type" value="Genomic_DNA"/>
</dbReference>
<protein>
    <submittedName>
        <fullName evidence="2">Phosphoglycolate phosphatase2C-like protein</fullName>
    </submittedName>
</protein>
<proteinExistence type="predicted"/>
<name>A0A0G1UCR2_9BACT</name>
<evidence type="ECO:0000256" key="1">
    <source>
        <dbReference type="SAM" id="MobiDB-lite"/>
    </source>
</evidence>
<dbReference type="GO" id="GO:0016020">
    <property type="term" value="C:membrane"/>
    <property type="evidence" value="ECO:0007669"/>
    <property type="project" value="InterPro"/>
</dbReference>
<evidence type="ECO:0000313" key="3">
    <source>
        <dbReference type="Proteomes" id="UP000034364"/>
    </source>
</evidence>
<dbReference type="AlphaFoldDB" id="A0A0G1UCR2"/>
<dbReference type="InterPro" id="IPR002825">
    <property type="entry name" value="Pept_S49_ser-pept_pro"/>
</dbReference>
<reference evidence="2 3" key="1">
    <citation type="journal article" date="2015" name="Nature">
        <title>rRNA introns, odd ribosomes, and small enigmatic genomes across a large radiation of phyla.</title>
        <authorList>
            <person name="Brown C.T."/>
            <person name="Hug L.A."/>
            <person name="Thomas B.C."/>
            <person name="Sharon I."/>
            <person name="Castelle C.J."/>
            <person name="Singh A."/>
            <person name="Wilkins M.J."/>
            <person name="Williams K.H."/>
            <person name="Banfield J.F."/>
        </authorList>
    </citation>
    <scope>NUCLEOTIDE SEQUENCE [LARGE SCALE GENOMIC DNA]</scope>
</reference>
<comment type="caution">
    <text evidence="2">The sequence shown here is derived from an EMBL/GenBank/DDBJ whole genome shotgun (WGS) entry which is preliminary data.</text>
</comment>